<reference evidence="2" key="1">
    <citation type="journal article" date="2018" name="Genome Biol.">
        <title>SKESA: strategic k-mer extension for scrupulous assemblies.</title>
        <authorList>
            <person name="Souvorov A."/>
            <person name="Agarwala R."/>
            <person name="Lipman D.J."/>
        </authorList>
    </citation>
    <scope>NUCLEOTIDE SEQUENCE</scope>
    <source>
        <strain evidence="2">Salmonella enterica</strain>
    </source>
</reference>
<feature type="transmembrane region" description="Helical" evidence="1">
    <location>
        <begin position="12"/>
        <end position="30"/>
    </location>
</feature>
<proteinExistence type="predicted"/>
<organism evidence="2">
    <name type="scientific">Salmonella enterica subsp. enterica serovar Java</name>
    <dbReference type="NCBI Taxonomy" id="224729"/>
    <lineage>
        <taxon>Bacteria</taxon>
        <taxon>Pseudomonadati</taxon>
        <taxon>Pseudomonadota</taxon>
        <taxon>Gammaproteobacteria</taxon>
        <taxon>Enterobacterales</taxon>
        <taxon>Enterobacteriaceae</taxon>
        <taxon>Salmonella</taxon>
    </lineage>
</organism>
<reference evidence="2" key="2">
    <citation type="submission" date="2018-07" db="EMBL/GenBank/DDBJ databases">
        <authorList>
            <consortium name="NCBI Pathogen Detection Project"/>
        </authorList>
    </citation>
    <scope>NUCLEOTIDE SEQUENCE</scope>
    <source>
        <strain evidence="2">Salmonella enterica</strain>
    </source>
</reference>
<name>A0A732Y4U6_SALEB</name>
<sequence>MGAQKGAHEHVFFFISFIFNLLCCVFSPAFAPSDAIISYLRVAFFVSISVQIRLYP</sequence>
<evidence type="ECO:0000313" key="2">
    <source>
        <dbReference type="EMBL" id="HAE5369465.1"/>
    </source>
</evidence>
<feature type="non-terminal residue" evidence="2">
    <location>
        <position position="56"/>
    </location>
</feature>
<keyword evidence="1" id="KW-0812">Transmembrane</keyword>
<accession>A0A732Y4U6</accession>
<comment type="caution">
    <text evidence="2">The sequence shown here is derived from an EMBL/GenBank/DDBJ whole genome shotgun (WGS) entry which is preliminary data.</text>
</comment>
<dbReference type="AlphaFoldDB" id="A0A732Y4U6"/>
<evidence type="ECO:0000256" key="1">
    <source>
        <dbReference type="SAM" id="Phobius"/>
    </source>
</evidence>
<keyword evidence="1" id="KW-1133">Transmembrane helix</keyword>
<keyword evidence="1" id="KW-0472">Membrane</keyword>
<protein>
    <submittedName>
        <fullName evidence="2">Uncharacterized protein</fullName>
    </submittedName>
</protein>
<dbReference type="EMBL" id="DAASGA010000068">
    <property type="protein sequence ID" value="HAE5369465.1"/>
    <property type="molecule type" value="Genomic_DNA"/>
</dbReference>
<gene>
    <name evidence="2" type="ORF">G4H54_003869</name>
</gene>